<dbReference type="AlphaFoldDB" id="A0A1X7VIY7"/>
<name>A0A1X7VIY7_AMPQE</name>
<organism evidence="1">
    <name type="scientific">Amphimedon queenslandica</name>
    <name type="common">Sponge</name>
    <dbReference type="NCBI Taxonomy" id="400682"/>
    <lineage>
        <taxon>Eukaryota</taxon>
        <taxon>Metazoa</taxon>
        <taxon>Porifera</taxon>
        <taxon>Demospongiae</taxon>
        <taxon>Heteroscleromorpha</taxon>
        <taxon>Haplosclerida</taxon>
        <taxon>Niphatidae</taxon>
        <taxon>Amphimedon</taxon>
    </lineage>
</organism>
<reference evidence="1" key="1">
    <citation type="submission" date="2017-05" db="UniProtKB">
        <authorList>
            <consortium name="EnsemblMetazoa"/>
        </authorList>
    </citation>
    <scope>IDENTIFICATION</scope>
</reference>
<proteinExistence type="predicted"/>
<dbReference type="InParanoid" id="A0A1X7VIY7"/>
<dbReference type="EnsemblMetazoa" id="Aqu2.1.39442_001">
    <property type="protein sequence ID" value="Aqu2.1.39442_001"/>
    <property type="gene ID" value="Aqu2.1.39442"/>
</dbReference>
<evidence type="ECO:0000313" key="1">
    <source>
        <dbReference type="EnsemblMetazoa" id="Aqu2.1.39442_001"/>
    </source>
</evidence>
<protein>
    <submittedName>
        <fullName evidence="1">Uncharacterized protein</fullName>
    </submittedName>
</protein>
<accession>A0A1X7VIY7</accession>
<sequence length="127" mass="13485">VPSIPTVTNNICDFKSLSQTNIYNECSTPEPNYDILIDLFESSYTGAAAGRVKAAVSPSLVKLVPAYGVTLTQRQLDEAISESGGAPTKLDRYDVSKAVLVDAVNDLATCLQQGCLSQPCSNLVTTL</sequence>